<reference evidence="3" key="1">
    <citation type="submission" date="2005-10" db="EMBL/GenBank/DDBJ databases">
        <authorList>
            <person name="Loftus B.J."/>
            <person name="Nene V.M."/>
            <person name="Hannick L.I."/>
            <person name="Bidwell S."/>
            <person name="Haas B."/>
            <person name="Amedeo P."/>
            <person name="Orvis J."/>
            <person name="Wortman J.R."/>
            <person name="White O.R."/>
            <person name="Salzberg S."/>
            <person name="Shumway M."/>
            <person name="Koo H."/>
            <person name="Zhao Y."/>
            <person name="Holmes M."/>
            <person name="Miller J."/>
            <person name="Schatz M."/>
            <person name="Pop M."/>
            <person name="Pai G."/>
            <person name="Utterback T."/>
            <person name="Rogers Y.-H."/>
            <person name="Kravitz S."/>
            <person name="Fraser C.M."/>
        </authorList>
    </citation>
    <scope>NUCLEOTIDE SEQUENCE</scope>
    <source>
        <strain evidence="3">Liverpool</strain>
    </source>
</reference>
<dbReference type="InterPro" id="IPR042099">
    <property type="entry name" value="ANL_N_sf"/>
</dbReference>
<dbReference type="PhylomeDB" id="Q16KQ7"/>
<evidence type="ECO:0000313" key="3">
    <source>
        <dbReference type="EMBL" id="EAT34893.1"/>
    </source>
</evidence>
<dbReference type="eggNOG" id="KOG4649">
    <property type="taxonomic scope" value="Eukaryota"/>
</dbReference>
<accession>Q16KQ7</accession>
<dbReference type="InterPro" id="IPR002372">
    <property type="entry name" value="PQQ_rpt_dom"/>
</dbReference>
<dbReference type="Proteomes" id="UP000682892">
    <property type="component" value="Unassembled WGS sequence"/>
</dbReference>
<dbReference type="VEuPathDB" id="VectorBase:AAEL012906"/>
<proteinExistence type="predicted"/>
<dbReference type="InterPro" id="IPR052091">
    <property type="entry name" value="Beta-ala_Activ/Resist"/>
</dbReference>
<dbReference type="eggNOG" id="KOG1178">
    <property type="taxonomic scope" value="Eukaryota"/>
</dbReference>
<reference evidence="3" key="3">
    <citation type="submission" date="2012-09" db="EMBL/GenBank/DDBJ databases">
        <authorList>
            <consortium name="VectorBase"/>
        </authorList>
    </citation>
    <scope>NUCLEOTIDE SEQUENCE</scope>
    <source>
        <strain evidence="3">Liverpool</strain>
    </source>
</reference>
<dbReference type="Pfam" id="PF13570">
    <property type="entry name" value="Beta-prop_ACSF4"/>
    <property type="match status" value="1"/>
</dbReference>
<dbReference type="InterPro" id="IPR045851">
    <property type="entry name" value="AMP-bd_C_sf"/>
</dbReference>
<dbReference type="HOGENOM" id="CLU_010423_0_0_1"/>
<dbReference type="PANTHER" id="PTHR44394:SF1">
    <property type="entry name" value="BETA-ALANINE-ACTIVATING ENZYME"/>
    <property type="match status" value="1"/>
</dbReference>
<dbReference type="STRING" id="7159.Q16KQ7"/>
<dbReference type="InterPro" id="IPR000873">
    <property type="entry name" value="AMP-dep_synth/lig_dom"/>
</dbReference>
<dbReference type="Gene3D" id="3.40.50.12780">
    <property type="entry name" value="N-terminal domain of ligase-like"/>
    <property type="match status" value="1"/>
</dbReference>
<evidence type="ECO:0000259" key="2">
    <source>
        <dbReference type="Pfam" id="PF13570"/>
    </source>
</evidence>
<dbReference type="InterPro" id="IPR015943">
    <property type="entry name" value="WD40/YVTN_repeat-like_dom_sf"/>
</dbReference>
<evidence type="ECO:0000313" key="4">
    <source>
        <dbReference type="Proteomes" id="UP000682892"/>
    </source>
</evidence>
<dbReference type="Pfam" id="PF00501">
    <property type="entry name" value="AMP-binding"/>
    <property type="match status" value="1"/>
</dbReference>
<evidence type="ECO:0000259" key="1">
    <source>
        <dbReference type="Pfam" id="PF00501"/>
    </source>
</evidence>
<dbReference type="InterPro" id="IPR018391">
    <property type="entry name" value="PQQ_b-propeller_rpt"/>
</dbReference>
<dbReference type="SUPFAM" id="SSF56801">
    <property type="entry name" value="Acetyl-CoA synthetase-like"/>
    <property type="match status" value="1"/>
</dbReference>
<feature type="domain" description="AMP-dependent synthetase/ligase" evidence="1">
    <location>
        <begin position="18"/>
        <end position="313"/>
    </location>
</feature>
<dbReference type="InterPro" id="IPR011047">
    <property type="entry name" value="Quinoprotein_ADH-like_sf"/>
</dbReference>
<dbReference type="SMART" id="SM00564">
    <property type="entry name" value="PQQ"/>
    <property type="match status" value="3"/>
</dbReference>
<reference evidence="3" key="2">
    <citation type="journal article" date="2007" name="Science">
        <title>Genome sequence of Aedes aegypti, a major arbovirus vector.</title>
        <authorList>
            <person name="Nene V."/>
            <person name="Wortman J.R."/>
            <person name="Lawson D."/>
            <person name="Haas B."/>
            <person name="Kodira C."/>
            <person name="Tu Z.J."/>
            <person name="Loftus B."/>
            <person name="Xi Z."/>
            <person name="Megy K."/>
            <person name="Grabherr M."/>
            <person name="Ren Q."/>
            <person name="Zdobnov E.M."/>
            <person name="Lobo N.F."/>
            <person name="Campbell K.S."/>
            <person name="Brown S.E."/>
            <person name="Bonaldo M.F."/>
            <person name="Zhu J."/>
            <person name="Sinkins S.P."/>
            <person name="Hogenkamp D.G."/>
            <person name="Amedeo P."/>
            <person name="Arensburger P."/>
            <person name="Atkinson P.W."/>
            <person name="Bidwell S."/>
            <person name="Biedler J."/>
            <person name="Birney E."/>
            <person name="Bruggner R.V."/>
            <person name="Costas J."/>
            <person name="Coy M.R."/>
            <person name="Crabtree J."/>
            <person name="Crawford M."/>
            <person name="Debruyn B."/>
            <person name="Decaprio D."/>
            <person name="Eiglmeier K."/>
            <person name="Eisenstadt E."/>
            <person name="El-Dorry H."/>
            <person name="Gelbart W.M."/>
            <person name="Gomes S.L."/>
            <person name="Hammond M."/>
            <person name="Hannick L.I."/>
            <person name="Hogan J.R."/>
            <person name="Holmes M.H."/>
            <person name="Jaffe D."/>
            <person name="Johnston J.S."/>
            <person name="Kennedy R.C."/>
            <person name="Koo H."/>
            <person name="Kravitz S."/>
            <person name="Kriventseva E.V."/>
            <person name="Kulp D."/>
            <person name="Labutti K."/>
            <person name="Lee E."/>
            <person name="Li S."/>
            <person name="Lovin D.D."/>
            <person name="Mao C."/>
            <person name="Mauceli E."/>
            <person name="Menck C.F."/>
            <person name="Miller J.R."/>
            <person name="Montgomery P."/>
            <person name="Mori A."/>
            <person name="Nascimento A.L."/>
            <person name="Naveira H.F."/>
            <person name="Nusbaum C."/>
            <person name="O'leary S."/>
            <person name="Orvis J."/>
            <person name="Pertea M."/>
            <person name="Quesneville H."/>
            <person name="Reidenbach K.R."/>
            <person name="Rogers Y.H."/>
            <person name="Roth C.W."/>
            <person name="Schneider J.R."/>
            <person name="Schatz M."/>
            <person name="Shumway M."/>
            <person name="Stanke M."/>
            <person name="Stinson E.O."/>
            <person name="Tubio J.M."/>
            <person name="Vanzee J.P."/>
            <person name="Verjovski-Almeida S."/>
            <person name="Werner D."/>
            <person name="White O."/>
            <person name="Wyder S."/>
            <person name="Zeng Q."/>
            <person name="Zhao Q."/>
            <person name="Zhao Y."/>
            <person name="Hill C.A."/>
            <person name="Raikhel A.S."/>
            <person name="Soares M.B."/>
            <person name="Knudson D.L."/>
            <person name="Lee N.H."/>
            <person name="Galagan J."/>
            <person name="Salzberg S.L."/>
            <person name="Paulsen I.T."/>
            <person name="Dimopoulos G."/>
            <person name="Collins F.H."/>
            <person name="Birren B."/>
            <person name="Fraser-Liggett C.M."/>
            <person name="Severson D.W."/>
        </authorList>
    </citation>
    <scope>NUCLEOTIDE SEQUENCE [LARGE SCALE GENOMIC DNA]</scope>
    <source>
        <strain evidence="3">Liverpool</strain>
    </source>
</reference>
<dbReference type="Gene3D" id="2.130.10.10">
    <property type="entry name" value="YVTN repeat-like/Quinoprotein amine dehydrogenase"/>
    <property type="match status" value="2"/>
</dbReference>
<protein>
    <submittedName>
        <fullName evidence="3">AAEL012906-PA</fullName>
    </submittedName>
</protein>
<organism evidence="3 4">
    <name type="scientific">Aedes aegypti</name>
    <name type="common">Yellowfever mosquito</name>
    <name type="synonym">Culex aegypti</name>
    <dbReference type="NCBI Taxonomy" id="7159"/>
    <lineage>
        <taxon>Eukaryota</taxon>
        <taxon>Metazoa</taxon>
        <taxon>Ecdysozoa</taxon>
        <taxon>Arthropoda</taxon>
        <taxon>Hexapoda</taxon>
        <taxon>Insecta</taxon>
        <taxon>Pterygota</taxon>
        <taxon>Neoptera</taxon>
        <taxon>Endopterygota</taxon>
        <taxon>Diptera</taxon>
        <taxon>Nematocera</taxon>
        <taxon>Culicoidea</taxon>
        <taxon>Culicidae</taxon>
        <taxon>Culicinae</taxon>
        <taxon>Aedini</taxon>
        <taxon>Aedes</taxon>
        <taxon>Stegomyia</taxon>
    </lineage>
</organism>
<name>Q16KQ7_AEDAE</name>
<dbReference type="OMA" id="NGNVICC"/>
<dbReference type="AlphaFoldDB" id="Q16KQ7"/>
<dbReference type="PANTHER" id="PTHR44394">
    <property type="entry name" value="BETA-ALANINE-ACTIVATING ENZYME"/>
    <property type="match status" value="1"/>
</dbReference>
<feature type="domain" description="Pyrrolo-quinoline quinone repeat" evidence="2">
    <location>
        <begin position="597"/>
        <end position="930"/>
    </location>
</feature>
<dbReference type="EMBL" id="CH477942">
    <property type="protein sequence ID" value="EAT34893.1"/>
    <property type="molecule type" value="Genomic_DNA"/>
</dbReference>
<dbReference type="GO" id="GO:0043041">
    <property type="term" value="P:amino acid activation for nonribosomal peptide biosynthetic process"/>
    <property type="evidence" value="ECO:0007669"/>
    <property type="project" value="TreeGrafter"/>
</dbReference>
<gene>
    <name evidence="3" type="ORF">AaeL_AAEL012906</name>
</gene>
<sequence length="933" mass="103910">MSIVQEAIARSQLEKHYIGVALIHSPSLIAVISGIHQSSAAFCNLKFQRSKVEAFVTILKSIPANYCFFYKNDTEHFTGNSGIQIKFKIVAELNLLEELIVLVQFEFDIKHSTSFTPDIAYCVATSGSTGAPKLVRVPTQCILPNLITLEKLLELHETDQILVSCPPTFDPFVVDMFLALRNAACLVLVGNELRLDAGRLQRVVFEQTEVTVMQMTPSFLRQWNDNEIRDVLLGRSSSLRHLILGGEPFPSWLKIPAHSPVKVYNIYGITEVSCWASIERVTASSNINPSLGSPLDDSIVFQLRDVNTGHALNLENVVDPIRGNLHIGSGVRKCIIGEESSEDVLRIDAIVYRSTGDLVEQRSDGKFYYLGRCDESVKRLGVRVNLSWLEQCADQCEGILKSCAIFDPRRHRIALCYTSSGIVQKNDIRTFMESKLKSEEMPNDFLQVKELPLSDHGKINRKKILEQFLEDNDSKPTKNLKEQFLRNVFELLGVHLQARSTSYSKRVKYDLGCSFLDVGGTSVQALQISASLQDYTKTRISSLIGMLLDKSVPLKDVLQYLEGVRHETPSSSSLQSVSSEENTLLKMKITVQSHFDMDKCIDASPTEYRSEKHKRGIVAVGSHSHKLLVLNTETDQIITQLVLPDRIESAVSYIADEERGLIGCYDGSLYCFDLWTGAIRWSFDSGGMIKCKALVLESAVIFGSYAEEHNLFALDLNGILIWRSKLGTKGILSSPLSTDHERAFVATLDGLYCCFNTRTGAVVWEDKLQTPVFANTTLVSGHNAVLVAEVKGILHCLASKSGSKLWQIRTEGNLFSSPQVTPCDSNQTVEILFGCHDKHLYCYDWTGKYSENPFLKWKLLLQSPIYATPSIANGSAVVCSTSGWVNLVCLLSGTIVGLLKLTGEVFSSPLFVDTNVIYVGCRDNNLYKITVMK</sequence>
<dbReference type="PaxDb" id="7159-AAEL012906-PA"/>
<dbReference type="Gene3D" id="3.30.300.30">
    <property type="match status" value="1"/>
</dbReference>
<dbReference type="SUPFAM" id="SSF50998">
    <property type="entry name" value="Quinoprotein alcohol dehydrogenase-like"/>
    <property type="match status" value="1"/>
</dbReference>